<keyword evidence="2" id="KW-1185">Reference proteome</keyword>
<comment type="caution">
    <text evidence="1">The sequence shown here is derived from an EMBL/GenBank/DDBJ whole genome shotgun (WGS) entry which is preliminary data.</text>
</comment>
<accession>A0ABQ7AA05</accession>
<evidence type="ECO:0000313" key="1">
    <source>
        <dbReference type="EMBL" id="KAF3494446.1"/>
    </source>
</evidence>
<name>A0ABQ7AA05_BRACR</name>
<proteinExistence type="predicted"/>
<organism evidence="1 2">
    <name type="scientific">Brassica cretica</name>
    <name type="common">Mustard</name>
    <dbReference type="NCBI Taxonomy" id="69181"/>
    <lineage>
        <taxon>Eukaryota</taxon>
        <taxon>Viridiplantae</taxon>
        <taxon>Streptophyta</taxon>
        <taxon>Embryophyta</taxon>
        <taxon>Tracheophyta</taxon>
        <taxon>Spermatophyta</taxon>
        <taxon>Magnoliopsida</taxon>
        <taxon>eudicotyledons</taxon>
        <taxon>Gunneridae</taxon>
        <taxon>Pentapetalae</taxon>
        <taxon>rosids</taxon>
        <taxon>malvids</taxon>
        <taxon>Brassicales</taxon>
        <taxon>Brassicaceae</taxon>
        <taxon>Brassiceae</taxon>
        <taxon>Brassica</taxon>
    </lineage>
</organism>
<sequence>MNESTHDERCGAESGRIENQKVSDTIVESFKLVTEEMKRERRVCYEATEDYEFDGKTSLILHLDIIVKILNHLCSLCSKFRPHIAACVAEALMYN</sequence>
<protein>
    <submittedName>
        <fullName evidence="1">Uncharacterized protein</fullName>
    </submittedName>
</protein>
<gene>
    <name evidence="1" type="ORF">DY000_02056029</name>
</gene>
<evidence type="ECO:0000313" key="2">
    <source>
        <dbReference type="Proteomes" id="UP000266723"/>
    </source>
</evidence>
<dbReference type="Proteomes" id="UP000266723">
    <property type="component" value="Unassembled WGS sequence"/>
</dbReference>
<dbReference type="EMBL" id="QGKV02002055">
    <property type="protein sequence ID" value="KAF3494446.1"/>
    <property type="molecule type" value="Genomic_DNA"/>
</dbReference>
<reference evidence="1 2" key="1">
    <citation type="journal article" date="2020" name="BMC Genomics">
        <title>Intraspecific diversification of the crop wild relative Brassica cretica Lam. using demographic model selection.</title>
        <authorList>
            <person name="Kioukis A."/>
            <person name="Michalopoulou V.A."/>
            <person name="Briers L."/>
            <person name="Pirintsos S."/>
            <person name="Studholme D.J."/>
            <person name="Pavlidis P."/>
            <person name="Sarris P.F."/>
        </authorList>
    </citation>
    <scope>NUCLEOTIDE SEQUENCE [LARGE SCALE GENOMIC DNA]</scope>
    <source>
        <strain evidence="2">cv. PFS-1207/04</strain>
    </source>
</reference>